<name>A0ABU4ZWA6_9HYPH</name>
<gene>
    <name evidence="5" type="ORF">RFM68_27550</name>
</gene>
<keyword evidence="6" id="KW-1185">Reference proteome</keyword>
<sequence length="507" mass="56331">MKAHLMHRDRDFDLKAKLPRNADDLVQDLELDTLFRAMAGEDKFLFEVAKVAILASVGSDAPTILYRQEALKDCIENSGVIRDVYDTVMATIEGRRTRGGLLYLGSYPSGILNHSVELLEGQMEGLQNLRALADANLSRFHSEAFTTLFNTLKEELAGDFMKDVARHLQQMKFRDGILLSATLGDGNKAKSYILRNPSAEKRSWLQRLFGPKEEAYIFQLDPRDDAGARALSELRDRGLNIAANAVAQSAEHILSFLHMLRAELAFYIGCLNLRQRLVAKGEPIAFPVPVDAGERRHHFEGLYDVCLSLSMEKRVVGNDVDAVGKVLTIVTGANTGGKSTFLRSFGLAQLMMQCGMFAPAVSFSANLCDGVFTHYKREEDSSMTSGKFDEELSRMSRIADVLAGNSLVLFNESFAATNDREGSEIAKMIVDVLLKKGIKMVFVTHLYAFAHAYVDGKSDDLMFLRAEREPDGTRTFKLVEAEPLRTSFGQDLYQAVFQDGPRKNAAA</sequence>
<keyword evidence="2" id="KW-0067">ATP-binding</keyword>
<dbReference type="InterPro" id="IPR027417">
    <property type="entry name" value="P-loop_NTPase"/>
</dbReference>
<dbReference type="Gene3D" id="3.40.50.300">
    <property type="entry name" value="P-loop containing nucleotide triphosphate hydrolases"/>
    <property type="match status" value="1"/>
</dbReference>
<dbReference type="PANTHER" id="PTHR11361">
    <property type="entry name" value="DNA MISMATCH REPAIR PROTEIN MUTS FAMILY MEMBER"/>
    <property type="match status" value="1"/>
</dbReference>
<dbReference type="Proteomes" id="UP001276840">
    <property type="component" value="Unassembled WGS sequence"/>
</dbReference>
<evidence type="ECO:0000313" key="6">
    <source>
        <dbReference type="Proteomes" id="UP001276840"/>
    </source>
</evidence>
<proteinExistence type="predicted"/>
<organism evidence="5 6">
    <name type="scientific">Mesorhizobium montanum</name>
    <dbReference type="NCBI Taxonomy" id="3072323"/>
    <lineage>
        <taxon>Bacteria</taxon>
        <taxon>Pseudomonadati</taxon>
        <taxon>Pseudomonadota</taxon>
        <taxon>Alphaproteobacteria</taxon>
        <taxon>Hyphomicrobiales</taxon>
        <taxon>Phyllobacteriaceae</taxon>
        <taxon>Mesorhizobium</taxon>
    </lineage>
</organism>
<dbReference type="Pfam" id="PF00488">
    <property type="entry name" value="MutS_V"/>
    <property type="match status" value="1"/>
</dbReference>
<accession>A0ABU4ZWA6</accession>
<dbReference type="SMART" id="SM00534">
    <property type="entry name" value="MUTSac"/>
    <property type="match status" value="1"/>
</dbReference>
<evidence type="ECO:0000256" key="1">
    <source>
        <dbReference type="ARBA" id="ARBA00022741"/>
    </source>
</evidence>
<evidence type="ECO:0000313" key="5">
    <source>
        <dbReference type="EMBL" id="MDX8528236.1"/>
    </source>
</evidence>
<protein>
    <submittedName>
        <fullName evidence="5">DNA mismatch repair protein MutS</fullName>
    </submittedName>
</protein>
<keyword evidence="1" id="KW-0547">Nucleotide-binding</keyword>
<evidence type="ECO:0000256" key="3">
    <source>
        <dbReference type="ARBA" id="ARBA00023125"/>
    </source>
</evidence>
<comment type="caution">
    <text evidence="5">The sequence shown here is derived from an EMBL/GenBank/DDBJ whole genome shotgun (WGS) entry which is preliminary data.</text>
</comment>
<dbReference type="InterPro" id="IPR000432">
    <property type="entry name" value="DNA_mismatch_repair_MutS_C"/>
</dbReference>
<dbReference type="SUPFAM" id="SSF52540">
    <property type="entry name" value="P-loop containing nucleoside triphosphate hydrolases"/>
    <property type="match status" value="1"/>
</dbReference>
<dbReference type="PANTHER" id="PTHR11361:SF34">
    <property type="entry name" value="DNA MISMATCH REPAIR PROTEIN MSH1, MITOCHONDRIAL"/>
    <property type="match status" value="1"/>
</dbReference>
<feature type="domain" description="DNA mismatch repair proteins mutS family" evidence="4">
    <location>
        <begin position="325"/>
        <end position="505"/>
    </location>
</feature>
<reference evidence="5 6" key="1">
    <citation type="submission" date="2023-08" db="EMBL/GenBank/DDBJ databases">
        <title>Implementing the SeqCode for naming new Mesorhizobium species isolated from Vachellia karroo root nodules.</title>
        <authorList>
            <person name="Van Lill M."/>
        </authorList>
    </citation>
    <scope>NUCLEOTIDE SEQUENCE [LARGE SCALE GENOMIC DNA]</scope>
    <source>
        <strain evidence="5 6">MSK 1335</strain>
    </source>
</reference>
<dbReference type="InterPro" id="IPR045076">
    <property type="entry name" value="MutS"/>
</dbReference>
<keyword evidence="3" id="KW-0238">DNA-binding</keyword>
<evidence type="ECO:0000256" key="2">
    <source>
        <dbReference type="ARBA" id="ARBA00022840"/>
    </source>
</evidence>
<dbReference type="EMBL" id="JAVIJF010000024">
    <property type="protein sequence ID" value="MDX8528236.1"/>
    <property type="molecule type" value="Genomic_DNA"/>
</dbReference>
<dbReference type="RefSeq" id="WP_320236170.1">
    <property type="nucleotide sequence ID" value="NZ_JAVIJF010000024.1"/>
</dbReference>
<evidence type="ECO:0000259" key="4">
    <source>
        <dbReference type="SMART" id="SM00534"/>
    </source>
</evidence>